<dbReference type="AlphaFoldDB" id="A0A0R3RIM6"/>
<evidence type="ECO:0000256" key="5">
    <source>
        <dbReference type="SAM" id="Phobius"/>
    </source>
</evidence>
<evidence type="ECO:0000256" key="4">
    <source>
        <dbReference type="ARBA" id="ARBA00023136"/>
    </source>
</evidence>
<sequence>MAFQTWIAIFMIPLLILGMFGNLNLIYVTWKFKDLKNRNSYLVAAIAIFDFISEAYEWKKVIEIFLDKMIMRRVDCYHSIFIHCYTFNMSNVVMLFLGIDRFIALLLPVKYRTARTTPFIALAIGTGVIYSTAFATAGFIFSDDELIELCDQTMAYSPKIITIWNYTSVTIDLIVFVLNVIDYYLLRRAAKQRESRMFLIQMNV</sequence>
<dbReference type="PROSITE" id="PS00237">
    <property type="entry name" value="G_PROTEIN_RECEP_F1_1"/>
    <property type="match status" value="1"/>
</dbReference>
<keyword evidence="2 5" id="KW-0812">Transmembrane</keyword>
<dbReference type="InterPro" id="IPR047130">
    <property type="entry name" value="7TM_GPCR_Srsx_nematod"/>
</dbReference>
<keyword evidence="3 5" id="KW-1133">Transmembrane helix</keyword>
<dbReference type="InterPro" id="IPR019424">
    <property type="entry name" value="7TM_GPCR_Srsx"/>
</dbReference>
<dbReference type="Proteomes" id="UP000050640">
    <property type="component" value="Unplaced"/>
</dbReference>
<dbReference type="PANTHER" id="PTHR23360:SF37">
    <property type="entry name" value="G-PROTEIN COUPLED RECEPTORS FAMILY 1 PROFILE DOMAIN-CONTAINING PROTEIN"/>
    <property type="match status" value="1"/>
</dbReference>
<dbReference type="PROSITE" id="PS50262">
    <property type="entry name" value="G_PROTEIN_RECEP_F1_2"/>
    <property type="match status" value="1"/>
</dbReference>
<feature type="transmembrane region" description="Helical" evidence="5">
    <location>
        <begin position="119"/>
        <end position="141"/>
    </location>
</feature>
<organism evidence="7 8">
    <name type="scientific">Elaeophora elaphi</name>
    <dbReference type="NCBI Taxonomy" id="1147741"/>
    <lineage>
        <taxon>Eukaryota</taxon>
        <taxon>Metazoa</taxon>
        <taxon>Ecdysozoa</taxon>
        <taxon>Nematoda</taxon>
        <taxon>Chromadorea</taxon>
        <taxon>Rhabditida</taxon>
        <taxon>Spirurina</taxon>
        <taxon>Spiruromorpha</taxon>
        <taxon>Filarioidea</taxon>
        <taxon>Onchocercidae</taxon>
        <taxon>Elaeophora</taxon>
    </lineage>
</organism>
<feature type="transmembrane region" description="Helical" evidence="5">
    <location>
        <begin position="6"/>
        <end position="28"/>
    </location>
</feature>
<evidence type="ECO:0000256" key="1">
    <source>
        <dbReference type="ARBA" id="ARBA00004370"/>
    </source>
</evidence>
<dbReference type="SUPFAM" id="SSF81321">
    <property type="entry name" value="Family A G protein-coupled receptor-like"/>
    <property type="match status" value="1"/>
</dbReference>
<evidence type="ECO:0000313" key="8">
    <source>
        <dbReference type="WBParaSite" id="EEL_0000133401-mRNA-1"/>
    </source>
</evidence>
<proteinExistence type="predicted"/>
<dbReference type="Gene3D" id="1.20.1070.10">
    <property type="entry name" value="Rhodopsin 7-helix transmembrane proteins"/>
    <property type="match status" value="1"/>
</dbReference>
<dbReference type="PANTHER" id="PTHR23360">
    <property type="entry name" value="G-PROTEIN COUPLED RECEPTORS FAMILY 1 PROFILE DOMAIN-CONTAINING PROTEIN-RELATED"/>
    <property type="match status" value="1"/>
</dbReference>
<dbReference type="STRING" id="1147741.A0A0R3RIM6"/>
<dbReference type="InterPro" id="IPR017452">
    <property type="entry name" value="GPCR_Rhodpsn_7TM"/>
</dbReference>
<dbReference type="WBParaSite" id="EEL_0000133401-mRNA-1">
    <property type="protein sequence ID" value="EEL_0000133401-mRNA-1"/>
    <property type="gene ID" value="EEL_0000133401"/>
</dbReference>
<dbReference type="GO" id="GO:0004930">
    <property type="term" value="F:G protein-coupled receptor activity"/>
    <property type="evidence" value="ECO:0007669"/>
    <property type="project" value="InterPro"/>
</dbReference>
<evidence type="ECO:0000259" key="6">
    <source>
        <dbReference type="PROSITE" id="PS50262"/>
    </source>
</evidence>
<comment type="subcellular location">
    <subcellularLocation>
        <location evidence="1">Membrane</location>
    </subcellularLocation>
</comment>
<reference evidence="8" key="1">
    <citation type="submission" date="2017-02" db="UniProtKB">
        <authorList>
            <consortium name="WormBaseParasite"/>
        </authorList>
    </citation>
    <scope>IDENTIFICATION</scope>
</reference>
<name>A0A0R3RIM6_9BILA</name>
<evidence type="ECO:0000256" key="3">
    <source>
        <dbReference type="ARBA" id="ARBA00022989"/>
    </source>
</evidence>
<keyword evidence="4 5" id="KW-0472">Membrane</keyword>
<evidence type="ECO:0000256" key="2">
    <source>
        <dbReference type="ARBA" id="ARBA00022692"/>
    </source>
</evidence>
<feature type="transmembrane region" description="Helical" evidence="5">
    <location>
        <begin position="78"/>
        <end position="99"/>
    </location>
</feature>
<feature type="domain" description="G-protein coupled receptors family 1 profile" evidence="6">
    <location>
        <begin position="21"/>
        <end position="204"/>
    </location>
</feature>
<dbReference type="InterPro" id="IPR000276">
    <property type="entry name" value="GPCR_Rhodpsn"/>
</dbReference>
<feature type="transmembrane region" description="Helical" evidence="5">
    <location>
        <begin position="161"/>
        <end position="186"/>
    </location>
</feature>
<protein>
    <submittedName>
        <fullName evidence="8">G_PROTEIN_RECEP_F1_2 domain-containing protein</fullName>
    </submittedName>
</protein>
<dbReference type="Pfam" id="PF10320">
    <property type="entry name" value="7TM_GPCR_Srsx"/>
    <property type="match status" value="1"/>
</dbReference>
<accession>A0A0R3RIM6</accession>
<evidence type="ECO:0000313" key="7">
    <source>
        <dbReference type="Proteomes" id="UP000050640"/>
    </source>
</evidence>
<keyword evidence="7" id="KW-1185">Reference proteome</keyword>
<feature type="transmembrane region" description="Helical" evidence="5">
    <location>
        <begin position="40"/>
        <end position="58"/>
    </location>
</feature>
<dbReference type="SMART" id="SM01381">
    <property type="entry name" value="7TM_GPCR_Srsx"/>
    <property type="match status" value="1"/>
</dbReference>
<dbReference type="GO" id="GO:0016020">
    <property type="term" value="C:membrane"/>
    <property type="evidence" value="ECO:0007669"/>
    <property type="project" value="UniProtKB-SubCell"/>
</dbReference>